<dbReference type="EMBL" id="CM042054">
    <property type="protein sequence ID" value="KAI3707642.1"/>
    <property type="molecule type" value="Genomic_DNA"/>
</dbReference>
<name>A0ACB9ABY2_ARCLA</name>
<sequence>METRFNNGLSFHENHGFSAMVSRFSSVDHGNFFVVVVSMLSQSFLCCTDWEALVDKLGIEMEGLMQNEESAIKEEGEEAVAVAMAVDGMRKER</sequence>
<reference evidence="2" key="1">
    <citation type="journal article" date="2022" name="Mol. Ecol. Resour.">
        <title>The genomes of chicory, endive, great burdock and yacon provide insights into Asteraceae palaeo-polyploidization history and plant inulin production.</title>
        <authorList>
            <person name="Fan W."/>
            <person name="Wang S."/>
            <person name="Wang H."/>
            <person name="Wang A."/>
            <person name="Jiang F."/>
            <person name="Liu H."/>
            <person name="Zhao H."/>
            <person name="Xu D."/>
            <person name="Zhang Y."/>
        </authorList>
    </citation>
    <scope>NUCLEOTIDE SEQUENCE [LARGE SCALE GENOMIC DNA]</scope>
    <source>
        <strain evidence="2">cv. Niubang</strain>
    </source>
</reference>
<gene>
    <name evidence="1" type="ORF">L6452_26269</name>
</gene>
<reference evidence="1 2" key="2">
    <citation type="journal article" date="2022" name="Mol. Ecol. Resour.">
        <title>The genomes of chicory, endive, great burdock and yacon provide insights into Asteraceae paleo-polyploidization history and plant inulin production.</title>
        <authorList>
            <person name="Fan W."/>
            <person name="Wang S."/>
            <person name="Wang H."/>
            <person name="Wang A."/>
            <person name="Jiang F."/>
            <person name="Liu H."/>
            <person name="Zhao H."/>
            <person name="Xu D."/>
            <person name="Zhang Y."/>
        </authorList>
    </citation>
    <scope>NUCLEOTIDE SEQUENCE [LARGE SCALE GENOMIC DNA]</scope>
    <source>
        <strain evidence="2">cv. Niubang</strain>
    </source>
</reference>
<evidence type="ECO:0000313" key="1">
    <source>
        <dbReference type="EMBL" id="KAI3707642.1"/>
    </source>
</evidence>
<organism evidence="1 2">
    <name type="scientific">Arctium lappa</name>
    <name type="common">Greater burdock</name>
    <name type="synonym">Lappa major</name>
    <dbReference type="NCBI Taxonomy" id="4217"/>
    <lineage>
        <taxon>Eukaryota</taxon>
        <taxon>Viridiplantae</taxon>
        <taxon>Streptophyta</taxon>
        <taxon>Embryophyta</taxon>
        <taxon>Tracheophyta</taxon>
        <taxon>Spermatophyta</taxon>
        <taxon>Magnoliopsida</taxon>
        <taxon>eudicotyledons</taxon>
        <taxon>Gunneridae</taxon>
        <taxon>Pentapetalae</taxon>
        <taxon>asterids</taxon>
        <taxon>campanulids</taxon>
        <taxon>Asterales</taxon>
        <taxon>Asteraceae</taxon>
        <taxon>Carduoideae</taxon>
        <taxon>Cardueae</taxon>
        <taxon>Arctiinae</taxon>
        <taxon>Arctium</taxon>
    </lineage>
</organism>
<proteinExistence type="predicted"/>
<accession>A0ACB9ABY2</accession>
<dbReference type="Proteomes" id="UP001055879">
    <property type="component" value="Linkage Group LG08"/>
</dbReference>
<evidence type="ECO:0000313" key="2">
    <source>
        <dbReference type="Proteomes" id="UP001055879"/>
    </source>
</evidence>
<protein>
    <submittedName>
        <fullName evidence="1">Uncharacterized protein</fullName>
    </submittedName>
</protein>
<keyword evidence="2" id="KW-1185">Reference proteome</keyword>
<comment type="caution">
    <text evidence="1">The sequence shown here is derived from an EMBL/GenBank/DDBJ whole genome shotgun (WGS) entry which is preliminary data.</text>
</comment>